<dbReference type="Proteomes" id="UP001071777">
    <property type="component" value="Unassembled WGS sequence"/>
</dbReference>
<dbReference type="PRINTS" id="PR01183">
    <property type="entry name" value="RIBORDTASEM1"/>
</dbReference>
<dbReference type="SUPFAM" id="SSF51998">
    <property type="entry name" value="PFL-like glycyl radical enzymes"/>
    <property type="match status" value="1"/>
</dbReference>
<dbReference type="InterPro" id="IPR000788">
    <property type="entry name" value="RNR_lg_C"/>
</dbReference>
<keyword evidence="3" id="KW-0021">Allosteric enzyme</keyword>
<dbReference type="PROSITE" id="PS00089">
    <property type="entry name" value="RIBORED_LARGE"/>
    <property type="match status" value="1"/>
</dbReference>
<dbReference type="NCBIfam" id="TIGR02506">
    <property type="entry name" value="NrdE_NrdA"/>
    <property type="match status" value="1"/>
</dbReference>
<comment type="catalytic activity">
    <reaction evidence="9">
        <text>a 2'-deoxyribonucleoside 5'-diphosphate + [thioredoxin]-disulfide + H2O = a ribonucleoside 5'-diphosphate + [thioredoxin]-dithiol</text>
        <dbReference type="Rhea" id="RHEA:23252"/>
        <dbReference type="Rhea" id="RHEA-COMP:10698"/>
        <dbReference type="Rhea" id="RHEA-COMP:10700"/>
        <dbReference type="ChEBI" id="CHEBI:15377"/>
        <dbReference type="ChEBI" id="CHEBI:29950"/>
        <dbReference type="ChEBI" id="CHEBI:50058"/>
        <dbReference type="ChEBI" id="CHEBI:57930"/>
        <dbReference type="ChEBI" id="CHEBI:73316"/>
        <dbReference type="EC" id="1.17.4.1"/>
    </reaction>
</comment>
<keyword evidence="4 8" id="KW-0547">Nucleotide-binding</keyword>
<dbReference type="InterPro" id="IPR029044">
    <property type="entry name" value="Nucleotide-diphossugar_trans"/>
</dbReference>
<evidence type="ECO:0000256" key="3">
    <source>
        <dbReference type="ARBA" id="ARBA00022533"/>
    </source>
</evidence>
<dbReference type="InterPro" id="IPR039718">
    <property type="entry name" value="Rrm1"/>
</dbReference>
<dbReference type="SUPFAM" id="SSF50370">
    <property type="entry name" value="Ricin B-like lectins"/>
    <property type="match status" value="1"/>
</dbReference>
<evidence type="ECO:0000256" key="9">
    <source>
        <dbReference type="RuleBase" id="RU003410"/>
    </source>
</evidence>
<gene>
    <name evidence="12" type="ORF">OJ252_1522</name>
</gene>
<keyword evidence="13" id="KW-1185">Reference proteome</keyword>
<evidence type="ECO:0000256" key="10">
    <source>
        <dbReference type="SAM" id="Phobius"/>
    </source>
</evidence>
<dbReference type="PANTHER" id="PTHR11573">
    <property type="entry name" value="RIBONUCLEOSIDE-DIPHOSPHATE REDUCTASE LARGE CHAIN"/>
    <property type="match status" value="1"/>
</dbReference>
<feature type="transmembrane region" description="Helical" evidence="10">
    <location>
        <begin position="873"/>
        <end position="892"/>
    </location>
</feature>
<comment type="caution">
    <text evidence="12">The sequence shown here is derived from an EMBL/GenBank/DDBJ whole genome shotgun (WGS) entry which is preliminary data.</text>
</comment>
<dbReference type="SUPFAM" id="SSF48168">
    <property type="entry name" value="R1 subunit of ribonucleotide reductase, N-terminal domain"/>
    <property type="match status" value="1"/>
</dbReference>
<keyword evidence="7 9" id="KW-0215">Deoxyribonucleotide synthesis</keyword>
<evidence type="ECO:0000256" key="4">
    <source>
        <dbReference type="ARBA" id="ARBA00022741"/>
    </source>
</evidence>
<evidence type="ECO:0000313" key="12">
    <source>
        <dbReference type="EMBL" id="KAJ1611489.1"/>
    </source>
</evidence>
<evidence type="ECO:0000256" key="8">
    <source>
        <dbReference type="PROSITE-ProRule" id="PRU00492"/>
    </source>
</evidence>
<protein>
    <recommendedName>
        <fullName evidence="2 9">Ribonucleoside-diphosphate reductase</fullName>
        <ecNumber evidence="2 9">1.17.4.1</ecNumber>
    </recommendedName>
</protein>
<keyword evidence="10" id="KW-0472">Membrane</keyword>
<proteinExistence type="inferred from homology"/>
<dbReference type="InterPro" id="IPR013346">
    <property type="entry name" value="NrdE_NrdA_C"/>
</dbReference>
<sequence length="1564" mass="180286">MYVVNRKGEVEPVSFDQILSRISKLSYGLHPLVDPARVAQAVINGMYSGIKTSELDELASQTCAYMAATHNDFSKLAARISTSNLHKNTSSDIGDVVSQLFNFKDIQGKSAPLISKHVYDFIIENREKINSKMDFSRDFEYDYFAFKTLERSYLLRVDNKIVERPQHLLMRVSCGIHCGDIDSALETYELLSQKYFTHATPTLFNSGTPRPQMSSCFLLRIPEDSISGIFDTLTKCANISKTAGGLGVAVSNIRATGSYIRGTNGRSNGLIPMLRVYNDTARYIDQGGGKRKGAIAIYLEPWHLDVVEFIEIRKNHGKEEMRCRDLFPALWVPDLFMERVEKDQDWTLMCPDECRGLQDVWGDDFKRLYEEYERQGRGRKTMKAQKLWFLILQAQIETGTPYICYKDAANSKSNQKNLGTIVSSNLCTEVMEYTAADEVAVCNLASIGLPKYVDKEKRTFDFDKLRDVTKVITRNLNKIIDFGYYSVPECRTSNLRHRPLGIGVQGLADCFMMLRMPYESEEARRLNKDIFETMYYAALEASCELAEKDGPYETFSGSPASKGILQFDMWGVKPDSGLYDWDSLKEKISKHGLRNSLLISPMPTATTSQILGNNESFEPFTSNIYHRRVLSGEFFIVNPHLLNDLLELGLWDDKLKQNIIANNGSIQNIPSIPEHIRELYKTVWEIKQKTVIDMAADRGPYVCQSQSLNIHMENANFAKLSSMHFYGWKKGLKTGIYYLRTQSATRPIQFTVDQQLLKSDKEKDTLENKRKALESDDKKIIACPLRPSNLSDVDLILITELVLIDFFFSRFPSRKRATSYSRVSITSVSVEDVNIELKKLYSNGSVVTTKRSVAKKSTNNNRSRKLVKKKNKGYGWLLTIIATLILIFTSFYDNWVYGVMNENGSVEKLFLINRYTKERRYLSTVFIYSPPINLSITDFSNWLLESWAYRSISNKTTSNSDNSGSLSAYGIEYLESEFDTFISLRNEGSFSDKYLNTTLSVPPFNFMNISSSAYQPTHFKESDRISIVIPAHNEDEFISKTIIYTIEATPRELLREIIIVDDYSENPVYDILEKELPDSYKRFIKIIRLKKCEGLIRSKIIGADAAVGPNIFFLDGHCKPKKGWSEALVYSIRENYKRIVCPIVQSISNSDWSDIGTAGAKMMIEWNFAFHWYDDGLPEIPITSGGILMITKKWWEESGKYDPGMLFWGGENIEQSFRVWLCGGEIHVVRNSLVGHIFDRSNLNKRNNDFEYKKMLIDNMNSNHQRAAFVWLSEQFYETYFKNYHVMGYLPASFTKGLTERLSIKHTLKCKPFEWYVEKFRPAFERQRELYYSFHHIQHLKSRLCLSIRSKVYDLTNTENKNYFEIPMTVVPNDVSSYNIKRTIDYEILALDTCNYLDEAQKWAFILGNRMLYNYKSRKCLDKANYVSLIDKIEDKDKMYLKNGNTEFKNKLELPILFECDWNLVMRARNYNQFWAWKEYNLEGGRVVSWEGSEHRSNITGGAEQFKVPTDKGIDSDSYCLYSNATLGSYKESTVYYSNCGIEDISDEYSFKKLWTKNLFDEVE</sequence>
<dbReference type="Pfam" id="PF00317">
    <property type="entry name" value="Ribonuc_red_lgN"/>
    <property type="match status" value="1"/>
</dbReference>
<dbReference type="CDD" id="cd01679">
    <property type="entry name" value="RNR_I"/>
    <property type="match status" value="1"/>
</dbReference>
<dbReference type="SUPFAM" id="SSF53448">
    <property type="entry name" value="Nucleotide-diphospho-sugar transferases"/>
    <property type="match status" value="1"/>
</dbReference>
<evidence type="ECO:0000256" key="7">
    <source>
        <dbReference type="ARBA" id="ARBA00023116"/>
    </source>
</evidence>
<dbReference type="InterPro" id="IPR035992">
    <property type="entry name" value="Ricin_B-like_lectins"/>
</dbReference>
<dbReference type="PANTHER" id="PTHR11573:SF6">
    <property type="entry name" value="RIBONUCLEOSIDE-DIPHOSPHATE REDUCTASE LARGE SUBUNIT"/>
    <property type="match status" value="1"/>
</dbReference>
<dbReference type="PROSITE" id="PS51161">
    <property type="entry name" value="ATP_CONE"/>
    <property type="match status" value="1"/>
</dbReference>
<evidence type="ECO:0000256" key="6">
    <source>
        <dbReference type="ARBA" id="ARBA00023002"/>
    </source>
</evidence>
<dbReference type="Gene3D" id="3.90.550.10">
    <property type="entry name" value="Spore Coat Polysaccharide Biosynthesis Protein SpsA, Chain A"/>
    <property type="match status" value="1"/>
</dbReference>
<accession>A0ABQ8P7W1</accession>
<dbReference type="InterPro" id="IPR001173">
    <property type="entry name" value="Glyco_trans_2-like"/>
</dbReference>
<keyword evidence="5 8" id="KW-0067">ATP-binding</keyword>
<dbReference type="PROSITE" id="PS50231">
    <property type="entry name" value="RICIN_B_LECTIN"/>
    <property type="match status" value="1"/>
</dbReference>
<comment type="function">
    <text evidence="9">Provides the precursors necessary for DNA synthesis. Catalyzes the biosynthesis of deoxyribonucleotides from the corresponding ribonucleotides.</text>
</comment>
<evidence type="ECO:0000256" key="5">
    <source>
        <dbReference type="ARBA" id="ARBA00022840"/>
    </source>
</evidence>
<organism evidence="12 13">
    <name type="scientific">Cryptosporidium canis</name>
    <dbReference type="NCBI Taxonomy" id="195482"/>
    <lineage>
        <taxon>Eukaryota</taxon>
        <taxon>Sar</taxon>
        <taxon>Alveolata</taxon>
        <taxon>Apicomplexa</taxon>
        <taxon>Conoidasida</taxon>
        <taxon>Coccidia</taxon>
        <taxon>Eucoccidiorida</taxon>
        <taxon>Eimeriorina</taxon>
        <taxon>Cryptosporidiidae</taxon>
        <taxon>Cryptosporidium</taxon>
    </lineage>
</organism>
<feature type="domain" description="ATP-cone" evidence="11">
    <location>
        <begin position="1"/>
        <end position="91"/>
    </location>
</feature>
<comment type="similarity">
    <text evidence="1 9">Belongs to the ribonucleoside diphosphate reductase large chain family.</text>
</comment>
<dbReference type="EMBL" id="JAPCXB010000058">
    <property type="protein sequence ID" value="KAJ1611489.1"/>
    <property type="molecule type" value="Genomic_DNA"/>
</dbReference>
<dbReference type="Pfam" id="PF00535">
    <property type="entry name" value="Glycos_transf_2"/>
    <property type="match status" value="1"/>
</dbReference>
<keyword evidence="10" id="KW-0812">Transmembrane</keyword>
<feature type="transmembrane region" description="Helical" evidence="10">
    <location>
        <begin position="795"/>
        <end position="812"/>
    </location>
</feature>
<dbReference type="EC" id="1.17.4.1" evidence="2 9"/>
<dbReference type="InterPro" id="IPR013509">
    <property type="entry name" value="RNR_lsu_N"/>
</dbReference>
<dbReference type="Pfam" id="PF03477">
    <property type="entry name" value="ATP-cone"/>
    <property type="match status" value="1"/>
</dbReference>
<evidence type="ECO:0000256" key="1">
    <source>
        <dbReference type="ARBA" id="ARBA00010406"/>
    </source>
</evidence>
<keyword evidence="10" id="KW-1133">Transmembrane helix</keyword>
<evidence type="ECO:0000259" key="11">
    <source>
        <dbReference type="PROSITE" id="PS51161"/>
    </source>
</evidence>
<reference evidence="12" key="1">
    <citation type="submission" date="2022-10" db="EMBL/GenBank/DDBJ databases">
        <title>Adaptive evolution leads to modifications in subtelomeric GC content in a zoonotic Cryptosporidium species.</title>
        <authorList>
            <person name="Li J."/>
            <person name="Feng Y."/>
            <person name="Xiao L."/>
        </authorList>
    </citation>
    <scope>NUCLEOTIDE SEQUENCE</scope>
    <source>
        <strain evidence="12">25894</strain>
    </source>
</reference>
<dbReference type="Gene3D" id="3.20.70.20">
    <property type="match status" value="1"/>
</dbReference>
<evidence type="ECO:0000256" key="2">
    <source>
        <dbReference type="ARBA" id="ARBA00012274"/>
    </source>
</evidence>
<dbReference type="InterPro" id="IPR008926">
    <property type="entry name" value="RNR_R1-su_N"/>
</dbReference>
<evidence type="ECO:0000313" key="13">
    <source>
        <dbReference type="Proteomes" id="UP001071777"/>
    </source>
</evidence>
<name>A0ABQ8P7W1_9CRYT</name>
<dbReference type="InterPro" id="IPR005144">
    <property type="entry name" value="ATP-cone_dom"/>
</dbReference>
<keyword evidence="6 9" id="KW-0560">Oxidoreductase</keyword>
<dbReference type="Pfam" id="PF02867">
    <property type="entry name" value="Ribonuc_red_lgC"/>
    <property type="match status" value="1"/>
</dbReference>